<evidence type="ECO:0000313" key="3">
    <source>
        <dbReference type="Proteomes" id="UP000193240"/>
    </source>
</evidence>
<organism evidence="2 3">
    <name type="scientific">Epicoccum nigrum</name>
    <name type="common">Soil fungus</name>
    <name type="synonym">Epicoccum purpurascens</name>
    <dbReference type="NCBI Taxonomy" id="105696"/>
    <lineage>
        <taxon>Eukaryota</taxon>
        <taxon>Fungi</taxon>
        <taxon>Dikarya</taxon>
        <taxon>Ascomycota</taxon>
        <taxon>Pezizomycotina</taxon>
        <taxon>Dothideomycetes</taxon>
        <taxon>Pleosporomycetidae</taxon>
        <taxon>Pleosporales</taxon>
        <taxon>Pleosporineae</taxon>
        <taxon>Didymellaceae</taxon>
        <taxon>Epicoccum</taxon>
    </lineage>
</organism>
<evidence type="ECO:0000313" key="2">
    <source>
        <dbReference type="EMBL" id="OSS43535.1"/>
    </source>
</evidence>
<keyword evidence="3" id="KW-1185">Reference proteome</keyword>
<dbReference type="EMBL" id="KZ107864">
    <property type="protein sequence ID" value="OSS43535.1"/>
    <property type="molecule type" value="Genomic_DNA"/>
</dbReference>
<feature type="domain" description="Heterokaryon incompatibility" evidence="1">
    <location>
        <begin position="275"/>
        <end position="420"/>
    </location>
</feature>
<accession>A0A1Y2LIA2</accession>
<dbReference type="InParanoid" id="A0A1Y2LIA2"/>
<protein>
    <recommendedName>
        <fullName evidence="1">Heterokaryon incompatibility domain-containing protein</fullName>
    </recommendedName>
</protein>
<evidence type="ECO:0000259" key="1">
    <source>
        <dbReference type="Pfam" id="PF06985"/>
    </source>
</evidence>
<dbReference type="InterPro" id="IPR052895">
    <property type="entry name" value="HetReg/Transcr_Mod"/>
</dbReference>
<proteinExistence type="predicted"/>
<dbReference type="Pfam" id="PF06985">
    <property type="entry name" value="HET"/>
    <property type="match status" value="1"/>
</dbReference>
<dbReference type="OMA" id="MYAMATE"/>
<gene>
    <name evidence="2" type="ORF">B5807_11863</name>
</gene>
<dbReference type="Proteomes" id="UP000193240">
    <property type="component" value="Unassembled WGS sequence"/>
</dbReference>
<dbReference type="STRING" id="105696.A0A1Y2LIA2"/>
<reference evidence="2 3" key="1">
    <citation type="journal article" date="2017" name="Genome Announc.">
        <title>Genome sequence of the saprophytic ascomycete Epicoccum nigrum ICMP 19927 strain isolated from New Zealand.</title>
        <authorList>
            <person name="Fokin M."/>
            <person name="Fleetwood D."/>
            <person name="Weir B.S."/>
            <person name="Villas-Boas S.G."/>
        </authorList>
    </citation>
    <scope>NUCLEOTIDE SEQUENCE [LARGE SCALE GENOMIC DNA]</scope>
    <source>
        <strain evidence="2 3">ICMP 19927</strain>
    </source>
</reference>
<dbReference type="InterPro" id="IPR010730">
    <property type="entry name" value="HET"/>
</dbReference>
<dbReference type="AlphaFoldDB" id="A0A1Y2LIA2"/>
<dbReference type="PANTHER" id="PTHR24148:SF64">
    <property type="entry name" value="HETEROKARYON INCOMPATIBILITY DOMAIN-CONTAINING PROTEIN"/>
    <property type="match status" value="1"/>
</dbReference>
<dbReference type="PANTHER" id="PTHR24148">
    <property type="entry name" value="ANKYRIN REPEAT DOMAIN-CONTAINING PROTEIN 39 HOMOLOG-RELATED"/>
    <property type="match status" value="1"/>
</dbReference>
<sequence length="607" mass="70023">MAARIKLSDADVALLTNCEPEQQVRRFRNSLYNRGENGPKFLVPQIEYTPLDVEQPEARLLKLHPTSDVSEHVRCDLEIHSVSQLPPFVAVENARGFRKVEEAIEIVHAGTRNALIISAALERFLRYLRTRIEEPTYFWVRYACVLEFNTLEQQRYWTREFSDKMYAAASIILDMHDVNNRLIKNKYYERAIVPENRGRKKEWYGRPNEMILPRVCPVRLDTRPDIEAPSMQYRYMPLDMVADEVRIICVMPAEDEFASLVMHVAHCPIRCDVTYIALSYRWGMDFTLEQVVLNGQKKSIYKSLADALRSLRMKQTILPLWIDALSINQEDESERSRQVRRMGEIYDNAISVYSWVGAKTDDTDVAIDLMLELEKHPVVRFDDQGNFELDVDLSRLPSMCAALYKLLFRQYFKRTWILQEVALASSPIVMVGSSRVFKFDTLDMAAYNLNDMLTRDPALITQIIESDDELMELDLRALTYARKIFYFRYLVSKGLGGGSMLAPFYQIRTFSPGFLDALTLARDFECTDSRDRIYGPWNLAQDKTGLVLSPSYSKSCEQVYIDFCQSWALQHGSLDILGAVEATSKSLSFYENAPSWCPNWNVPATAS</sequence>
<name>A0A1Y2LIA2_EPING</name>